<evidence type="ECO:0000313" key="1">
    <source>
        <dbReference type="EMBL" id="SVA85476.1"/>
    </source>
</evidence>
<organism evidence="1">
    <name type="scientific">marine metagenome</name>
    <dbReference type="NCBI Taxonomy" id="408172"/>
    <lineage>
        <taxon>unclassified sequences</taxon>
        <taxon>metagenomes</taxon>
        <taxon>ecological metagenomes</taxon>
    </lineage>
</organism>
<reference evidence="1" key="1">
    <citation type="submission" date="2018-05" db="EMBL/GenBank/DDBJ databases">
        <authorList>
            <person name="Lanie J.A."/>
            <person name="Ng W.-L."/>
            <person name="Kazmierczak K.M."/>
            <person name="Andrzejewski T.M."/>
            <person name="Davidsen T.M."/>
            <person name="Wayne K.J."/>
            <person name="Tettelin H."/>
            <person name="Glass J.I."/>
            <person name="Rusch D."/>
            <person name="Podicherti R."/>
            <person name="Tsui H.-C.T."/>
            <person name="Winkler M.E."/>
        </authorList>
    </citation>
    <scope>NUCLEOTIDE SEQUENCE</scope>
</reference>
<protein>
    <submittedName>
        <fullName evidence="1">Uncharacterized protein</fullName>
    </submittedName>
</protein>
<dbReference type="AlphaFoldDB" id="A0A381Z857"/>
<dbReference type="EMBL" id="UINC01020331">
    <property type="protein sequence ID" value="SVA85476.1"/>
    <property type="molecule type" value="Genomic_DNA"/>
</dbReference>
<gene>
    <name evidence="1" type="ORF">METZ01_LOCUS138330</name>
</gene>
<proteinExistence type="predicted"/>
<sequence length="59" mass="6199">MPEYGVRVANCVALALRSVLGTGSHLVNLDTLVAYAFAQQASKVHAGWTHHACAHANVA</sequence>
<name>A0A381Z857_9ZZZZ</name>
<accession>A0A381Z857</accession>